<comment type="caution">
    <text evidence="7">The sequence shown here is derived from an EMBL/GenBank/DDBJ whole genome shotgun (WGS) entry which is preliminary data.</text>
</comment>
<dbReference type="Pfam" id="PF01825">
    <property type="entry name" value="GPS"/>
    <property type="match status" value="1"/>
</dbReference>
<proteinExistence type="predicted"/>
<keyword evidence="2" id="KW-0812">Transmembrane</keyword>
<evidence type="ECO:0000256" key="1">
    <source>
        <dbReference type="ARBA" id="ARBA00004370"/>
    </source>
</evidence>
<protein>
    <submittedName>
        <fullName evidence="7">Adhesion G-protein coupled receptor G7-like</fullName>
    </submittedName>
</protein>
<feature type="non-terminal residue" evidence="7">
    <location>
        <position position="1"/>
    </location>
</feature>
<dbReference type="EMBL" id="QNUK01000377">
    <property type="protein sequence ID" value="KAF5894387.1"/>
    <property type="molecule type" value="Genomic_DNA"/>
</dbReference>
<evidence type="ECO:0000313" key="8">
    <source>
        <dbReference type="Proteomes" id="UP000727407"/>
    </source>
</evidence>
<evidence type="ECO:0000256" key="2">
    <source>
        <dbReference type="ARBA" id="ARBA00022692"/>
    </source>
</evidence>
<keyword evidence="5" id="KW-1015">Disulfide bond</keyword>
<gene>
    <name evidence="7" type="primary">adgrg7</name>
    <name evidence="7" type="ORF">DAT39_015895</name>
</gene>
<dbReference type="GO" id="GO:0016020">
    <property type="term" value="C:membrane"/>
    <property type="evidence" value="ECO:0007669"/>
    <property type="project" value="UniProtKB-SubCell"/>
</dbReference>
<keyword evidence="4" id="KW-0472">Membrane</keyword>
<dbReference type="PROSITE" id="PS50221">
    <property type="entry name" value="GAIN_B"/>
    <property type="match status" value="1"/>
</dbReference>
<organism evidence="7 8">
    <name type="scientific">Clarias magur</name>
    <name type="common">Asian catfish</name>
    <name type="synonym">Macropteronotus magur</name>
    <dbReference type="NCBI Taxonomy" id="1594786"/>
    <lineage>
        <taxon>Eukaryota</taxon>
        <taxon>Metazoa</taxon>
        <taxon>Chordata</taxon>
        <taxon>Craniata</taxon>
        <taxon>Vertebrata</taxon>
        <taxon>Euteleostomi</taxon>
        <taxon>Actinopterygii</taxon>
        <taxon>Neopterygii</taxon>
        <taxon>Teleostei</taxon>
        <taxon>Ostariophysi</taxon>
        <taxon>Siluriformes</taxon>
        <taxon>Clariidae</taxon>
        <taxon>Clarias</taxon>
    </lineage>
</organism>
<evidence type="ECO:0000259" key="6">
    <source>
        <dbReference type="PROSITE" id="PS50221"/>
    </source>
</evidence>
<feature type="non-terminal residue" evidence="7">
    <location>
        <position position="53"/>
    </location>
</feature>
<sequence>NVSSKHLYDFACVFWDYEKKDWSTSGCNKKQSSVYQTCKCKGKRNLANFAMLM</sequence>
<evidence type="ECO:0000256" key="5">
    <source>
        <dbReference type="ARBA" id="ARBA00023157"/>
    </source>
</evidence>
<name>A0A8J4UB13_CLAMG</name>
<dbReference type="AlphaFoldDB" id="A0A8J4UB13"/>
<accession>A0A8J4UB13</accession>
<dbReference type="OrthoDB" id="1100386at2759"/>
<keyword evidence="7" id="KW-0675">Receptor</keyword>
<dbReference type="InterPro" id="IPR057244">
    <property type="entry name" value="GAIN_B"/>
</dbReference>
<evidence type="ECO:0000313" key="7">
    <source>
        <dbReference type="EMBL" id="KAF5894387.1"/>
    </source>
</evidence>
<reference evidence="7" key="1">
    <citation type="submission" date="2020-07" db="EMBL/GenBank/DDBJ databases">
        <title>Clarias magur genome sequencing, assembly and annotation.</title>
        <authorList>
            <person name="Kushwaha B."/>
            <person name="Kumar R."/>
            <person name="Das P."/>
            <person name="Joshi C.G."/>
            <person name="Kumar D."/>
            <person name="Nagpure N.S."/>
            <person name="Pandey M."/>
            <person name="Agarwal S."/>
            <person name="Srivastava S."/>
            <person name="Singh M."/>
            <person name="Sahoo L."/>
            <person name="Jayasankar P."/>
            <person name="Meher P.K."/>
            <person name="Koringa P.G."/>
            <person name="Iquebal M.A."/>
            <person name="Das S.P."/>
            <person name="Bit A."/>
            <person name="Patnaik S."/>
            <person name="Patel N."/>
            <person name="Shah T.M."/>
            <person name="Hinsu A."/>
            <person name="Jena J.K."/>
        </authorList>
    </citation>
    <scope>NUCLEOTIDE SEQUENCE</scope>
    <source>
        <strain evidence="7">CIFAMagur01</strain>
        <tissue evidence="7">Testis</tissue>
    </source>
</reference>
<dbReference type="Gene3D" id="2.60.220.50">
    <property type="match status" value="1"/>
</dbReference>
<evidence type="ECO:0000256" key="4">
    <source>
        <dbReference type="ARBA" id="ARBA00023136"/>
    </source>
</evidence>
<evidence type="ECO:0000256" key="3">
    <source>
        <dbReference type="ARBA" id="ARBA00022989"/>
    </source>
</evidence>
<comment type="subcellular location">
    <subcellularLocation>
        <location evidence="1">Membrane</location>
    </subcellularLocation>
</comment>
<dbReference type="InterPro" id="IPR000203">
    <property type="entry name" value="GPS"/>
</dbReference>
<keyword evidence="8" id="KW-1185">Reference proteome</keyword>
<keyword evidence="3" id="KW-1133">Transmembrane helix</keyword>
<feature type="domain" description="GAIN-B" evidence="6">
    <location>
        <begin position="1"/>
        <end position="53"/>
    </location>
</feature>
<dbReference type="InterPro" id="IPR046338">
    <property type="entry name" value="GAIN_dom_sf"/>
</dbReference>
<dbReference type="Proteomes" id="UP000727407">
    <property type="component" value="Unassembled WGS sequence"/>
</dbReference>